<feature type="signal peptide" evidence="1">
    <location>
        <begin position="1"/>
        <end position="27"/>
    </location>
</feature>
<proteinExistence type="predicted"/>
<keyword evidence="1" id="KW-0732">Signal</keyword>
<keyword evidence="3" id="KW-1185">Reference proteome</keyword>
<feature type="chain" id="PRO_5042036861" description="Secreted protein" evidence="1">
    <location>
        <begin position="28"/>
        <end position="121"/>
    </location>
</feature>
<evidence type="ECO:0000313" key="3">
    <source>
        <dbReference type="Proteomes" id="UP001280121"/>
    </source>
</evidence>
<dbReference type="Proteomes" id="UP001280121">
    <property type="component" value="Unassembled WGS sequence"/>
</dbReference>
<reference evidence="2" key="1">
    <citation type="journal article" date="2023" name="Plant J.">
        <title>Genome sequences and population genomics provide insights into the demographic history, inbreeding, and mutation load of two 'living fossil' tree species of Dipteronia.</title>
        <authorList>
            <person name="Feng Y."/>
            <person name="Comes H.P."/>
            <person name="Chen J."/>
            <person name="Zhu S."/>
            <person name="Lu R."/>
            <person name="Zhang X."/>
            <person name="Li P."/>
            <person name="Qiu J."/>
            <person name="Olsen K.M."/>
            <person name="Qiu Y."/>
        </authorList>
    </citation>
    <scope>NUCLEOTIDE SEQUENCE</scope>
    <source>
        <strain evidence="2">KIB01</strain>
    </source>
</reference>
<sequence length="121" mass="13826">MFLPSSGYFGRFIVVLFLSLSLSLSLSLPVQSDCKKKRKKRFVVSCVSIDSSSLISSHLGLVFASSSINFLYYFDVFLIKPRSCCHRLTQLRVAANSGENRTKRSLQEVKEKSFSKSSWWW</sequence>
<name>A0AAD9WNG7_9ROSI</name>
<dbReference type="AlphaFoldDB" id="A0AAD9WNG7"/>
<evidence type="ECO:0000313" key="2">
    <source>
        <dbReference type="EMBL" id="KAK2636677.1"/>
    </source>
</evidence>
<comment type="caution">
    <text evidence="2">The sequence shown here is derived from an EMBL/GenBank/DDBJ whole genome shotgun (WGS) entry which is preliminary data.</text>
</comment>
<gene>
    <name evidence="2" type="ORF">Ddye_031469</name>
</gene>
<organism evidence="2 3">
    <name type="scientific">Dipteronia dyeriana</name>
    <dbReference type="NCBI Taxonomy" id="168575"/>
    <lineage>
        <taxon>Eukaryota</taxon>
        <taxon>Viridiplantae</taxon>
        <taxon>Streptophyta</taxon>
        <taxon>Embryophyta</taxon>
        <taxon>Tracheophyta</taxon>
        <taxon>Spermatophyta</taxon>
        <taxon>Magnoliopsida</taxon>
        <taxon>eudicotyledons</taxon>
        <taxon>Gunneridae</taxon>
        <taxon>Pentapetalae</taxon>
        <taxon>rosids</taxon>
        <taxon>malvids</taxon>
        <taxon>Sapindales</taxon>
        <taxon>Sapindaceae</taxon>
        <taxon>Hippocastanoideae</taxon>
        <taxon>Acereae</taxon>
        <taxon>Dipteronia</taxon>
    </lineage>
</organism>
<accession>A0AAD9WNG7</accession>
<dbReference type="EMBL" id="JANJYI010000009">
    <property type="protein sequence ID" value="KAK2636677.1"/>
    <property type="molecule type" value="Genomic_DNA"/>
</dbReference>
<protein>
    <recommendedName>
        <fullName evidence="4">Secreted protein</fullName>
    </recommendedName>
</protein>
<evidence type="ECO:0008006" key="4">
    <source>
        <dbReference type="Google" id="ProtNLM"/>
    </source>
</evidence>
<evidence type="ECO:0000256" key="1">
    <source>
        <dbReference type="SAM" id="SignalP"/>
    </source>
</evidence>